<dbReference type="InterPro" id="IPR000600">
    <property type="entry name" value="ROK"/>
</dbReference>
<accession>A0ABS7UW04</accession>
<keyword evidence="7" id="KW-0067">ATP-binding</keyword>
<evidence type="ECO:0000256" key="6">
    <source>
        <dbReference type="ARBA" id="ARBA00022777"/>
    </source>
</evidence>
<sequence length="336" mass="35960">MTNVLIGVDLGGTSTKLAFIDENGHFLNKWEIETDKRDSGKYILLNIVNSISEKVKELKIEREQLIGIGIGVPGPVNFETGLVYQCVNLGWGETQVKEILEKETGIPVVVDNDANVAAIGEMWKGAGKGTKNMICVTLGTGIGGGVIMDGNIVHGVKGAGGEIGHIVSVMNDGFTCNCGKKGCLETVASASGISRLAIEAVRKTKRDSKLKEWYEKRNQLTAKDVFDALHEGDQLAEEIVENVTKYLGVALANIGSLLNPEKIVIGGGVSAAGNALLAPLNHYFNQYTFSTVRISTMLVLATLGNDAGVIGGAYLAKTYGDHIRKIKHNSYIKELT</sequence>
<dbReference type="InterPro" id="IPR043129">
    <property type="entry name" value="ATPase_NBD"/>
</dbReference>
<dbReference type="RefSeq" id="WP_224140952.1">
    <property type="nucleotide sequence ID" value="NZ_JAIQUM010000057.1"/>
</dbReference>
<dbReference type="SUPFAM" id="SSF53067">
    <property type="entry name" value="Actin-like ATPase domain"/>
    <property type="match status" value="1"/>
</dbReference>
<dbReference type="EMBL" id="JAIQUM010000057">
    <property type="protein sequence ID" value="MBZ5752496.1"/>
    <property type="molecule type" value="Genomic_DNA"/>
</dbReference>
<evidence type="ECO:0000256" key="1">
    <source>
        <dbReference type="ARBA" id="ARBA00006479"/>
    </source>
</evidence>
<evidence type="ECO:0000256" key="5">
    <source>
        <dbReference type="ARBA" id="ARBA00022741"/>
    </source>
</evidence>
<dbReference type="PANTHER" id="PTHR18964:SF149">
    <property type="entry name" value="BIFUNCTIONAL UDP-N-ACETYLGLUCOSAMINE 2-EPIMERASE_N-ACETYLMANNOSAMINE KINASE"/>
    <property type="match status" value="1"/>
</dbReference>
<evidence type="ECO:0000256" key="7">
    <source>
        <dbReference type="ARBA" id="ARBA00022840"/>
    </source>
</evidence>
<evidence type="ECO:0000313" key="10">
    <source>
        <dbReference type="Proteomes" id="UP001165287"/>
    </source>
</evidence>
<proteinExistence type="inferred from homology"/>
<name>A0ABS7UW04_9BACI</name>
<dbReference type="PANTHER" id="PTHR18964">
    <property type="entry name" value="ROK (REPRESSOR, ORF, KINASE) FAMILY"/>
    <property type="match status" value="1"/>
</dbReference>
<evidence type="ECO:0000256" key="4">
    <source>
        <dbReference type="ARBA" id="ARBA00022679"/>
    </source>
</evidence>
<keyword evidence="6" id="KW-0418">Kinase</keyword>
<keyword evidence="10" id="KW-1185">Reference proteome</keyword>
<dbReference type="Pfam" id="PF00480">
    <property type="entry name" value="ROK"/>
    <property type="match status" value="1"/>
</dbReference>
<dbReference type="CDD" id="cd24062">
    <property type="entry name" value="ASKHA_NBD_ROK_BsGLK-like"/>
    <property type="match status" value="1"/>
</dbReference>
<dbReference type="InterPro" id="IPR004654">
    <property type="entry name" value="ROK_glcA"/>
</dbReference>
<dbReference type="Gene3D" id="3.30.420.40">
    <property type="match status" value="2"/>
</dbReference>
<organism evidence="9 10">
    <name type="scientific">Metabacillus rhizolycopersici</name>
    <dbReference type="NCBI Taxonomy" id="2875709"/>
    <lineage>
        <taxon>Bacteria</taxon>
        <taxon>Bacillati</taxon>
        <taxon>Bacillota</taxon>
        <taxon>Bacilli</taxon>
        <taxon>Bacillales</taxon>
        <taxon>Bacillaceae</taxon>
        <taxon>Metabacillus</taxon>
    </lineage>
</organism>
<evidence type="ECO:0000256" key="2">
    <source>
        <dbReference type="ARBA" id="ARBA00012323"/>
    </source>
</evidence>
<keyword evidence="5" id="KW-0547">Nucleotide-binding</keyword>
<keyword evidence="4 9" id="KW-0808">Transferase</keyword>
<dbReference type="NCBIfam" id="TIGR00744">
    <property type="entry name" value="ROK_glcA_fam"/>
    <property type="match status" value="1"/>
</dbReference>
<gene>
    <name evidence="9" type="ORF">K9V48_20165</name>
</gene>
<dbReference type="Proteomes" id="UP001165287">
    <property type="component" value="Unassembled WGS sequence"/>
</dbReference>
<comment type="similarity">
    <text evidence="1">Belongs to the ROK (NagC/XylR) family.</text>
</comment>
<dbReference type="EC" id="2.7.1.2" evidence="2"/>
<protein>
    <recommendedName>
        <fullName evidence="3">Glucokinase</fullName>
        <ecNumber evidence="2">2.7.1.2</ecNumber>
    </recommendedName>
    <alternativeName>
        <fullName evidence="8">Glucose kinase</fullName>
    </alternativeName>
</protein>
<reference evidence="9" key="1">
    <citation type="submission" date="2024-05" db="EMBL/GenBank/DDBJ databases">
        <title>Metabacillus sp. nov., isolated from the rhizosphere soil of tomato plants.</title>
        <authorList>
            <person name="Ma R."/>
        </authorList>
    </citation>
    <scope>NUCLEOTIDE SEQUENCE</scope>
    <source>
        <strain evidence="9">DBTR6</strain>
    </source>
</reference>
<dbReference type="InterPro" id="IPR049874">
    <property type="entry name" value="ROK_cs"/>
</dbReference>
<comment type="caution">
    <text evidence="9">The sequence shown here is derived from an EMBL/GenBank/DDBJ whole genome shotgun (WGS) entry which is preliminary data.</text>
</comment>
<evidence type="ECO:0000313" key="9">
    <source>
        <dbReference type="EMBL" id="MBZ5752496.1"/>
    </source>
</evidence>
<evidence type="ECO:0000256" key="8">
    <source>
        <dbReference type="ARBA" id="ARBA00032386"/>
    </source>
</evidence>
<evidence type="ECO:0000256" key="3">
    <source>
        <dbReference type="ARBA" id="ARBA00014701"/>
    </source>
</evidence>
<dbReference type="PROSITE" id="PS01125">
    <property type="entry name" value="ROK"/>
    <property type="match status" value="1"/>
</dbReference>
<dbReference type="GO" id="GO:0004340">
    <property type="term" value="F:glucokinase activity"/>
    <property type="evidence" value="ECO:0007669"/>
    <property type="project" value="UniProtKB-EC"/>
</dbReference>